<dbReference type="Proteomes" id="UP001501612">
    <property type="component" value="Unassembled WGS sequence"/>
</dbReference>
<protein>
    <submittedName>
        <fullName evidence="1">Uncharacterized protein</fullName>
    </submittedName>
</protein>
<comment type="caution">
    <text evidence="1">The sequence shown here is derived from an EMBL/GenBank/DDBJ whole genome shotgun (WGS) entry which is preliminary data.</text>
</comment>
<dbReference type="RefSeq" id="WP_344002365.1">
    <property type="nucleotide sequence ID" value="NZ_BAAAMY010000001.1"/>
</dbReference>
<sequence>MTFPILIFCTLLLVGLIPVLALMVALKGVPSEQRAEVLTALSLVFAKRPRLWSGLHRWAKVTKP</sequence>
<accession>A0ABN2NY68</accession>
<organism evidence="1 2">
    <name type="scientific">Nocardioides lentus</name>
    <dbReference type="NCBI Taxonomy" id="338077"/>
    <lineage>
        <taxon>Bacteria</taxon>
        <taxon>Bacillati</taxon>
        <taxon>Actinomycetota</taxon>
        <taxon>Actinomycetes</taxon>
        <taxon>Propionibacteriales</taxon>
        <taxon>Nocardioidaceae</taxon>
        <taxon>Nocardioides</taxon>
    </lineage>
</organism>
<dbReference type="EMBL" id="BAAAMY010000001">
    <property type="protein sequence ID" value="GAA1904760.1"/>
    <property type="molecule type" value="Genomic_DNA"/>
</dbReference>
<evidence type="ECO:0000313" key="2">
    <source>
        <dbReference type="Proteomes" id="UP001501612"/>
    </source>
</evidence>
<name>A0ABN2NY68_9ACTN</name>
<gene>
    <name evidence="1" type="ORF">GCM10009737_01760</name>
</gene>
<proteinExistence type="predicted"/>
<evidence type="ECO:0000313" key="1">
    <source>
        <dbReference type="EMBL" id="GAA1904760.1"/>
    </source>
</evidence>
<keyword evidence="2" id="KW-1185">Reference proteome</keyword>
<reference evidence="1 2" key="1">
    <citation type="journal article" date="2019" name="Int. J. Syst. Evol. Microbiol.">
        <title>The Global Catalogue of Microorganisms (GCM) 10K type strain sequencing project: providing services to taxonomists for standard genome sequencing and annotation.</title>
        <authorList>
            <consortium name="The Broad Institute Genomics Platform"/>
            <consortium name="The Broad Institute Genome Sequencing Center for Infectious Disease"/>
            <person name="Wu L."/>
            <person name="Ma J."/>
        </authorList>
    </citation>
    <scope>NUCLEOTIDE SEQUENCE [LARGE SCALE GENOMIC DNA]</scope>
    <source>
        <strain evidence="1 2">JCM 14046</strain>
    </source>
</reference>